<dbReference type="AlphaFoldDB" id="A0A7G2FQD9"/>
<dbReference type="Pfam" id="PF00257">
    <property type="entry name" value="Dehydrin"/>
    <property type="match status" value="2"/>
</dbReference>
<proteinExistence type="inferred from homology"/>
<dbReference type="PANTHER" id="PTHR33346">
    <property type="entry name" value="DEHYDRIN XERO 2-RELATED"/>
    <property type="match status" value="1"/>
</dbReference>
<feature type="compositionally biased region" description="Gly residues" evidence="3">
    <location>
        <begin position="136"/>
        <end position="148"/>
    </location>
</feature>
<dbReference type="EMBL" id="LR881470">
    <property type="protein sequence ID" value="CAD5336010.1"/>
    <property type="molecule type" value="Genomic_DNA"/>
</dbReference>
<feature type="compositionally biased region" description="Low complexity" evidence="3">
    <location>
        <begin position="105"/>
        <end position="117"/>
    </location>
</feature>
<dbReference type="Proteomes" id="UP000516314">
    <property type="component" value="Chromosome 5"/>
</dbReference>
<comment type="similarity">
    <text evidence="1 2">Belongs to the plant dehydrin family.</text>
</comment>
<dbReference type="GO" id="GO:0046872">
    <property type="term" value="F:metal ion binding"/>
    <property type="evidence" value="ECO:0007669"/>
    <property type="project" value="UniProtKB-ARBA"/>
</dbReference>
<name>A0A7G2FQD9_ARATH</name>
<reference evidence="4 5" key="1">
    <citation type="submission" date="2020-09" db="EMBL/GenBank/DDBJ databases">
        <authorList>
            <person name="Ashkenazy H."/>
        </authorList>
    </citation>
    <scope>NUCLEOTIDE SEQUENCE [LARGE SCALE GENOMIC DNA]</scope>
    <source>
        <strain evidence="5">cv. Cdm-0</strain>
    </source>
</reference>
<evidence type="ECO:0000256" key="2">
    <source>
        <dbReference type="RuleBase" id="RU003995"/>
    </source>
</evidence>
<dbReference type="InterPro" id="IPR030513">
    <property type="entry name" value="Dehydrin_CS"/>
</dbReference>
<gene>
    <name evidence="4" type="ORF">AT9943_LOCUS23226</name>
</gene>
<evidence type="ECO:0000313" key="5">
    <source>
        <dbReference type="Proteomes" id="UP000516314"/>
    </source>
</evidence>
<dbReference type="GO" id="GO:0009737">
    <property type="term" value="P:response to abscisic acid"/>
    <property type="evidence" value="ECO:0007669"/>
    <property type="project" value="UniProtKB-ARBA"/>
</dbReference>
<evidence type="ECO:0000313" key="4">
    <source>
        <dbReference type="EMBL" id="CAD5336010.1"/>
    </source>
</evidence>
<feature type="compositionally biased region" description="Gly residues" evidence="3">
    <location>
        <begin position="30"/>
        <end position="85"/>
    </location>
</feature>
<feature type="compositionally biased region" description="Basic and acidic residues" evidence="3">
    <location>
        <begin position="89"/>
        <end position="98"/>
    </location>
</feature>
<sequence>MASYQNRPGGQATDEYGNPIQQQYDEYGNPMGGGGYGTGGGGGATGGQGYGTGGQGYGSGGQGYGSGGQGYGTGTGTEGFGTGGGARHHGQEQLHKESGGGLGGMLHRSGSGSSSSSIKEKLPGHHDQSGQAQAMGGMGSGYDGGGYGGEHHEKKGMMDKIKEKLPGGGR</sequence>
<organism evidence="4 5">
    <name type="scientific">Arabidopsis thaliana</name>
    <name type="common">Mouse-ear cress</name>
    <dbReference type="NCBI Taxonomy" id="3702"/>
    <lineage>
        <taxon>Eukaryota</taxon>
        <taxon>Viridiplantae</taxon>
        <taxon>Streptophyta</taxon>
        <taxon>Embryophyta</taxon>
        <taxon>Tracheophyta</taxon>
        <taxon>Spermatophyta</taxon>
        <taxon>Magnoliopsida</taxon>
        <taxon>eudicotyledons</taxon>
        <taxon>Gunneridae</taxon>
        <taxon>Pentapetalae</taxon>
        <taxon>rosids</taxon>
        <taxon>malvids</taxon>
        <taxon>Brassicales</taxon>
        <taxon>Brassicaceae</taxon>
        <taxon>Camelineae</taxon>
        <taxon>Arabidopsis</taxon>
    </lineage>
</organism>
<evidence type="ECO:0000256" key="3">
    <source>
        <dbReference type="SAM" id="MobiDB-lite"/>
    </source>
</evidence>
<feature type="compositionally biased region" description="Basic and acidic residues" evidence="3">
    <location>
        <begin position="118"/>
        <end position="128"/>
    </location>
</feature>
<dbReference type="PANTHER" id="PTHR33346:SF55">
    <property type="entry name" value="DEHYDRIN RAB18"/>
    <property type="match status" value="1"/>
</dbReference>
<dbReference type="GO" id="GO:0009414">
    <property type="term" value="P:response to water deprivation"/>
    <property type="evidence" value="ECO:0007669"/>
    <property type="project" value="UniProtKB-ARBA"/>
</dbReference>
<accession>A0A7G2FQD9</accession>
<feature type="compositionally biased region" description="Basic and acidic residues" evidence="3">
    <location>
        <begin position="149"/>
        <end position="170"/>
    </location>
</feature>
<protein>
    <submittedName>
        <fullName evidence="4">(thale cress) hypothetical protein</fullName>
    </submittedName>
</protein>
<dbReference type="GO" id="GO:0009409">
    <property type="term" value="P:response to cold"/>
    <property type="evidence" value="ECO:0007669"/>
    <property type="project" value="UniProtKB-ARBA"/>
</dbReference>
<dbReference type="InterPro" id="IPR000167">
    <property type="entry name" value="Dehydrin"/>
</dbReference>
<evidence type="ECO:0000256" key="1">
    <source>
        <dbReference type="ARBA" id="ARBA00008403"/>
    </source>
</evidence>
<feature type="region of interest" description="Disordered" evidence="3">
    <location>
        <begin position="1"/>
        <end position="170"/>
    </location>
</feature>
<dbReference type="PROSITE" id="PS00823">
    <property type="entry name" value="DEHYDRIN_2"/>
    <property type="match status" value="1"/>
</dbReference>